<evidence type="ECO:0000313" key="1">
    <source>
        <dbReference type="EMBL" id="NOJ73578.1"/>
    </source>
</evidence>
<accession>A0AAP7A0V6</accession>
<evidence type="ECO:0000313" key="2">
    <source>
        <dbReference type="Proteomes" id="UP000552038"/>
    </source>
</evidence>
<gene>
    <name evidence="1" type="ORF">HMI46_23995</name>
</gene>
<proteinExistence type="predicted"/>
<organism evidence="1 2">
    <name type="scientific">Paenibacillus alvei</name>
    <name type="common">Bacillus alvei</name>
    <dbReference type="NCBI Taxonomy" id="44250"/>
    <lineage>
        <taxon>Bacteria</taxon>
        <taxon>Bacillati</taxon>
        <taxon>Bacillota</taxon>
        <taxon>Bacilli</taxon>
        <taxon>Bacillales</taxon>
        <taxon>Paenibacillaceae</taxon>
        <taxon>Paenibacillus</taxon>
    </lineage>
</organism>
<comment type="caution">
    <text evidence="1">The sequence shown here is derived from an EMBL/GenBank/DDBJ whole genome shotgun (WGS) entry which is preliminary data.</text>
</comment>
<dbReference type="Proteomes" id="UP000552038">
    <property type="component" value="Unassembled WGS sequence"/>
</dbReference>
<dbReference type="AlphaFoldDB" id="A0AAP7A0V6"/>
<reference evidence="1 2" key="1">
    <citation type="submission" date="2020-05" db="EMBL/GenBank/DDBJ databases">
        <title>Whole genome sequencing and identification of novel metabolites from Paenibacillus alvei strain JR949.</title>
        <authorList>
            <person name="Rajendhran J."/>
            <person name="Sree Pranav P."/>
            <person name="Mahalakshmi B."/>
            <person name="Karthikeyan R."/>
        </authorList>
    </citation>
    <scope>NUCLEOTIDE SEQUENCE [LARGE SCALE GENOMIC DNA]</scope>
    <source>
        <strain evidence="1 2">JR949</strain>
    </source>
</reference>
<dbReference type="EMBL" id="JABFOR010000049">
    <property type="protein sequence ID" value="NOJ73578.1"/>
    <property type="molecule type" value="Genomic_DNA"/>
</dbReference>
<dbReference type="RefSeq" id="WP_171419305.1">
    <property type="nucleotide sequence ID" value="NZ_JABFOR010000049.1"/>
</dbReference>
<protein>
    <submittedName>
        <fullName evidence="1">Uncharacterized protein</fullName>
    </submittedName>
</protein>
<sequence>MWMQSKSGVWHFSGETIKPYGKISRCRKFNFGKVIFLNGDEVEVPPENGNVCKRCLRSK</sequence>
<name>A0AAP7A0V6_PAEAL</name>